<name>X1KJG3_9ZZZZ</name>
<gene>
    <name evidence="1" type="ORF">S06H3_19537</name>
</gene>
<protein>
    <submittedName>
        <fullName evidence="1">Uncharacterized protein</fullName>
    </submittedName>
</protein>
<proteinExistence type="predicted"/>
<sequence>YLRLLVGQDVEIRETWKDKDNKTCGHVTCLTGITKLKNGDYSLDVVDDRKQGKPGGTDKPRTYIYNSTTGKFYEAGFGHTKFEWAVVECPDLPKWTYHFTFAGCPGGTLRVFGTHNCVPQAPPLFDGYAKFCDTYQGYVPKTLNNLEINDVIFDFYWDFWCNNEDHIKFASPSWNDETGLWELASIDDWVEENLDEELLIPSIGDASGEVQNIFVIVNLDEYLANPVPPMDEYEIVNGECEDLPGYLIGTTPIIFDPYAGPEENPFFTIPLEFWVLVNDGEITFSPVPNQSPF</sequence>
<organism evidence="1">
    <name type="scientific">marine sediment metagenome</name>
    <dbReference type="NCBI Taxonomy" id="412755"/>
    <lineage>
        <taxon>unclassified sequences</taxon>
        <taxon>metagenomes</taxon>
        <taxon>ecological metagenomes</taxon>
    </lineage>
</organism>
<reference evidence="1" key="1">
    <citation type="journal article" date="2014" name="Front. Microbiol.">
        <title>High frequency of phylogenetically diverse reductive dehalogenase-homologous genes in deep subseafloor sedimentary metagenomes.</title>
        <authorList>
            <person name="Kawai M."/>
            <person name="Futagami T."/>
            <person name="Toyoda A."/>
            <person name="Takaki Y."/>
            <person name="Nishi S."/>
            <person name="Hori S."/>
            <person name="Arai W."/>
            <person name="Tsubouchi T."/>
            <person name="Morono Y."/>
            <person name="Uchiyama I."/>
            <person name="Ito T."/>
            <person name="Fujiyama A."/>
            <person name="Inagaki F."/>
            <person name="Takami H."/>
        </authorList>
    </citation>
    <scope>NUCLEOTIDE SEQUENCE</scope>
    <source>
        <strain evidence="1">Expedition CK06-06</strain>
    </source>
</reference>
<evidence type="ECO:0000313" key="1">
    <source>
        <dbReference type="EMBL" id="GAI06828.1"/>
    </source>
</evidence>
<dbReference type="EMBL" id="BARV01010011">
    <property type="protein sequence ID" value="GAI06828.1"/>
    <property type="molecule type" value="Genomic_DNA"/>
</dbReference>
<accession>X1KJG3</accession>
<dbReference type="AlphaFoldDB" id="X1KJG3"/>
<comment type="caution">
    <text evidence="1">The sequence shown here is derived from an EMBL/GenBank/DDBJ whole genome shotgun (WGS) entry which is preliminary data.</text>
</comment>
<feature type="non-terminal residue" evidence="1">
    <location>
        <position position="293"/>
    </location>
</feature>
<feature type="non-terminal residue" evidence="1">
    <location>
        <position position="1"/>
    </location>
</feature>